<dbReference type="Gene3D" id="3.30.70.330">
    <property type="match status" value="1"/>
</dbReference>
<dbReference type="Proteomes" id="UP000278807">
    <property type="component" value="Unassembled WGS sequence"/>
</dbReference>
<sequence>MPMVLHGLGKMDEWSSSLHPESAVPPSSLDQSVPIRGWVRRRVAFTQSALPNSQEPSASGAICSEAQYLNATTSCIRVHRLSKRYSKNKSAEIPSEDELKTYFQTFGMVEQVSMKPSNPIGFVLFSNTSEAQNALSATIHSVNGYIYNVTASYYIARVFR</sequence>
<organism evidence="5">
    <name type="scientific">Rodentolepis nana</name>
    <name type="common">Dwarf tapeworm</name>
    <name type="synonym">Hymenolepis nana</name>
    <dbReference type="NCBI Taxonomy" id="102285"/>
    <lineage>
        <taxon>Eukaryota</taxon>
        <taxon>Metazoa</taxon>
        <taxon>Spiralia</taxon>
        <taxon>Lophotrochozoa</taxon>
        <taxon>Platyhelminthes</taxon>
        <taxon>Cestoda</taxon>
        <taxon>Eucestoda</taxon>
        <taxon>Cyclophyllidea</taxon>
        <taxon>Hymenolepididae</taxon>
        <taxon>Rodentolepis</taxon>
    </lineage>
</organism>
<dbReference type="InterPro" id="IPR035979">
    <property type="entry name" value="RBD_domain_sf"/>
</dbReference>
<dbReference type="InterPro" id="IPR000504">
    <property type="entry name" value="RRM_dom"/>
</dbReference>
<proteinExistence type="predicted"/>
<dbReference type="PROSITE" id="PS50102">
    <property type="entry name" value="RRM"/>
    <property type="match status" value="1"/>
</dbReference>
<accession>A0A0R3TYI4</accession>
<evidence type="ECO:0000256" key="1">
    <source>
        <dbReference type="PROSITE-ProRule" id="PRU00176"/>
    </source>
</evidence>
<dbReference type="SUPFAM" id="SSF54928">
    <property type="entry name" value="RNA-binding domain, RBD"/>
    <property type="match status" value="1"/>
</dbReference>
<name>A0A0R3TYI4_RODNA</name>
<gene>
    <name evidence="3" type="ORF">HNAJ_LOCUS12907</name>
</gene>
<dbReference type="OrthoDB" id="439639at2759"/>
<dbReference type="Pfam" id="PF00076">
    <property type="entry name" value="RRM_1"/>
    <property type="match status" value="1"/>
</dbReference>
<evidence type="ECO:0000259" key="2">
    <source>
        <dbReference type="PROSITE" id="PS50102"/>
    </source>
</evidence>
<dbReference type="AlphaFoldDB" id="A0A0R3TYI4"/>
<evidence type="ECO:0000313" key="3">
    <source>
        <dbReference type="EMBL" id="VDO14425.1"/>
    </source>
</evidence>
<dbReference type="EMBL" id="UZAE01014780">
    <property type="protein sequence ID" value="VDO14425.1"/>
    <property type="molecule type" value="Genomic_DNA"/>
</dbReference>
<reference evidence="3 4" key="2">
    <citation type="submission" date="2018-11" db="EMBL/GenBank/DDBJ databases">
        <authorList>
            <consortium name="Pathogen Informatics"/>
        </authorList>
    </citation>
    <scope>NUCLEOTIDE SEQUENCE [LARGE SCALE GENOMIC DNA]</scope>
</reference>
<dbReference type="GO" id="GO:0003723">
    <property type="term" value="F:RNA binding"/>
    <property type="evidence" value="ECO:0007669"/>
    <property type="project" value="UniProtKB-UniRule"/>
</dbReference>
<dbReference type="InterPro" id="IPR012677">
    <property type="entry name" value="Nucleotide-bd_a/b_plait_sf"/>
</dbReference>
<evidence type="ECO:0000313" key="4">
    <source>
        <dbReference type="Proteomes" id="UP000278807"/>
    </source>
</evidence>
<evidence type="ECO:0000313" key="5">
    <source>
        <dbReference type="WBParaSite" id="HNAJ_0001293301-mRNA-1"/>
    </source>
</evidence>
<reference evidence="5" key="1">
    <citation type="submission" date="2017-02" db="UniProtKB">
        <authorList>
            <consortium name="WormBaseParasite"/>
        </authorList>
    </citation>
    <scope>IDENTIFICATION</scope>
</reference>
<dbReference type="WBParaSite" id="HNAJ_0001293301-mRNA-1">
    <property type="protein sequence ID" value="HNAJ_0001293301-mRNA-1"/>
    <property type="gene ID" value="HNAJ_0001293301"/>
</dbReference>
<protein>
    <submittedName>
        <fullName evidence="5">RRM domain-containing protein</fullName>
    </submittedName>
</protein>
<keyword evidence="1" id="KW-0694">RNA-binding</keyword>
<keyword evidence="4" id="KW-1185">Reference proteome</keyword>
<feature type="domain" description="RRM" evidence="2">
    <location>
        <begin position="74"/>
        <end position="160"/>
    </location>
</feature>